<organism evidence="2 3">
    <name type="scientific">Flectobacillus roseus</name>
    <dbReference type="NCBI Taxonomy" id="502259"/>
    <lineage>
        <taxon>Bacteria</taxon>
        <taxon>Pseudomonadati</taxon>
        <taxon>Bacteroidota</taxon>
        <taxon>Cytophagia</taxon>
        <taxon>Cytophagales</taxon>
        <taxon>Flectobacillaceae</taxon>
        <taxon>Flectobacillus</taxon>
    </lineage>
</organism>
<name>A0ABT6YF71_9BACT</name>
<evidence type="ECO:0000313" key="3">
    <source>
        <dbReference type="Proteomes" id="UP001236507"/>
    </source>
</evidence>
<keyword evidence="3" id="KW-1185">Reference proteome</keyword>
<sequence length="456" mass="53170">MNLFSPKSAIDTDFVRMPKTLEQTSSNVYKRYHALAEEFNALQYLGLSAKLRTPHQKVMEAILYKYLPMFRKLVNSSTWVDTQSIPSINITRRELARLISCETRNIYNILARLSNARFIDIIDNNSTGGYTIIPNLYIAFGDVNLKPQLKALSALPKDILITKTWQTFPILKDRINLNNTYIAVDVESTQENYGERHREIDREKKQIEPFDLSFQKNNLESSTNDKENETSGAADTDDVDNYSSGRAEYFRNRHLGGFKSPLPNKTTKPVQEKPIQPHEKAQLITEFWNYAKKNLYPKQKFNGETEVKIKRLIGSDVFGHFNGTESYIHWKTFCMTKIAEVDLVKKHNEKYDREAYWPLNYFSKKYRDRGGFLIAHVWLKREQKKFIEVRFEDELEKAKNSLAFGIIPRGQKGKILSISELSLYWAKRISKRTSPETLEKYYSFISNTNLSSQWTN</sequence>
<accession>A0ABT6YF71</accession>
<evidence type="ECO:0000313" key="2">
    <source>
        <dbReference type="EMBL" id="MDI9862246.1"/>
    </source>
</evidence>
<feature type="compositionally biased region" description="Basic and acidic residues" evidence="1">
    <location>
        <begin position="194"/>
        <end position="208"/>
    </location>
</feature>
<dbReference type="Proteomes" id="UP001236507">
    <property type="component" value="Unassembled WGS sequence"/>
</dbReference>
<reference evidence="2 3" key="1">
    <citation type="submission" date="2023-05" db="EMBL/GenBank/DDBJ databases">
        <title>Novel species of genus Flectobacillus isolated from stream in China.</title>
        <authorList>
            <person name="Lu H."/>
        </authorList>
    </citation>
    <scope>NUCLEOTIDE SEQUENCE [LARGE SCALE GENOMIC DNA]</scope>
    <source>
        <strain evidence="2 3">KCTC 42575</strain>
    </source>
</reference>
<feature type="region of interest" description="Disordered" evidence="1">
    <location>
        <begin position="194"/>
        <end position="242"/>
    </location>
</feature>
<dbReference type="EMBL" id="JASHIF010000027">
    <property type="protein sequence ID" value="MDI9862246.1"/>
    <property type="molecule type" value="Genomic_DNA"/>
</dbReference>
<evidence type="ECO:0000256" key="1">
    <source>
        <dbReference type="SAM" id="MobiDB-lite"/>
    </source>
</evidence>
<dbReference type="RefSeq" id="WP_283346517.1">
    <property type="nucleotide sequence ID" value="NZ_JASHIF010000027.1"/>
</dbReference>
<gene>
    <name evidence="2" type="ORF">QM524_23685</name>
</gene>
<comment type="caution">
    <text evidence="2">The sequence shown here is derived from an EMBL/GenBank/DDBJ whole genome shotgun (WGS) entry which is preliminary data.</text>
</comment>
<protein>
    <submittedName>
        <fullName evidence="2">Uncharacterized protein</fullName>
    </submittedName>
</protein>
<proteinExistence type="predicted"/>